<accession>A0ACC2L008</accession>
<comment type="caution">
    <text evidence="1">The sequence shown here is derived from an EMBL/GenBank/DDBJ whole genome shotgun (WGS) entry which is preliminary data.</text>
</comment>
<evidence type="ECO:0000313" key="2">
    <source>
        <dbReference type="Proteomes" id="UP001234297"/>
    </source>
</evidence>
<evidence type="ECO:0000313" key="1">
    <source>
        <dbReference type="EMBL" id="KAJ8626731.1"/>
    </source>
</evidence>
<gene>
    <name evidence="1" type="ORF">MRB53_020038</name>
</gene>
<dbReference type="EMBL" id="CM056814">
    <property type="protein sequence ID" value="KAJ8626731.1"/>
    <property type="molecule type" value="Genomic_DNA"/>
</dbReference>
<keyword evidence="2" id="KW-1185">Reference proteome</keyword>
<organism evidence="1 2">
    <name type="scientific">Persea americana</name>
    <name type="common">Avocado</name>
    <dbReference type="NCBI Taxonomy" id="3435"/>
    <lineage>
        <taxon>Eukaryota</taxon>
        <taxon>Viridiplantae</taxon>
        <taxon>Streptophyta</taxon>
        <taxon>Embryophyta</taxon>
        <taxon>Tracheophyta</taxon>
        <taxon>Spermatophyta</taxon>
        <taxon>Magnoliopsida</taxon>
        <taxon>Magnoliidae</taxon>
        <taxon>Laurales</taxon>
        <taxon>Lauraceae</taxon>
        <taxon>Persea</taxon>
    </lineage>
</organism>
<name>A0ACC2L008_PERAE</name>
<dbReference type="Proteomes" id="UP001234297">
    <property type="component" value="Chromosome 6"/>
</dbReference>
<proteinExistence type="predicted"/>
<protein>
    <submittedName>
        <fullName evidence="1">Uncharacterized protein</fullName>
    </submittedName>
</protein>
<sequence length="254" mass="28467">MRKRRLLLFVWNLLGMVVAEAQVPCFFIFGDSLSDSGNNSNLVTSARANYPPYGIDFPGGNDYINNYFLPAFYPTSRLYSPQQYATLLIQQYKEQFKIMYNYGARKVALIGLLDVGCIPRELAHSNGTCNSSINSVVGLFNAKLPSLVDSFNTDLYGAKFMFVNISAISNDIERNLQAYGFMVTNTGCCRVDRSTGEEKCLPFGIPCQNRSQHIFWDDVHPTEALHLIYARGMYNGSSSSTYTYPVDIQGLAQQ</sequence>
<reference evidence="1 2" key="1">
    <citation type="journal article" date="2022" name="Hortic Res">
        <title>A haplotype resolved chromosomal level avocado genome allows analysis of novel avocado genes.</title>
        <authorList>
            <person name="Nath O."/>
            <person name="Fletcher S.J."/>
            <person name="Hayward A."/>
            <person name="Shaw L.M."/>
            <person name="Masouleh A.K."/>
            <person name="Furtado A."/>
            <person name="Henry R.J."/>
            <person name="Mitter N."/>
        </authorList>
    </citation>
    <scope>NUCLEOTIDE SEQUENCE [LARGE SCALE GENOMIC DNA]</scope>
    <source>
        <strain evidence="2">cv. Hass</strain>
    </source>
</reference>